<name>A0A2U3AF02_9BACL</name>
<reference evidence="1 2" key="1">
    <citation type="submission" date="2018-05" db="EMBL/GenBank/DDBJ databases">
        <title>Kurthia sibirica genome sequence.</title>
        <authorList>
            <person name="Maclea K.S."/>
            <person name="Goen A.E."/>
        </authorList>
    </citation>
    <scope>NUCLEOTIDE SEQUENCE [LARGE SCALE GENOMIC DNA]</scope>
    <source>
        <strain evidence="1 2">ATCC 49154</strain>
    </source>
</reference>
<gene>
    <name evidence="1" type="ORF">DEX24_16415</name>
</gene>
<evidence type="ECO:0000313" key="2">
    <source>
        <dbReference type="Proteomes" id="UP000245938"/>
    </source>
</evidence>
<sequence>MHVEKISSRNGNRVELGHAMTYNAGLESARKCGIVGGSLQIDDKTKKKIRTLFKAGERAKILRRNME</sequence>
<accession>A0A2U3AF02</accession>
<comment type="caution">
    <text evidence="1">The sequence shown here is derived from an EMBL/GenBank/DDBJ whole genome shotgun (WGS) entry which is preliminary data.</text>
</comment>
<protein>
    <submittedName>
        <fullName evidence="1">Uncharacterized protein</fullName>
    </submittedName>
</protein>
<dbReference type="AlphaFoldDB" id="A0A2U3AF02"/>
<organism evidence="1 2">
    <name type="scientific">Kurthia sibirica</name>
    <dbReference type="NCBI Taxonomy" id="202750"/>
    <lineage>
        <taxon>Bacteria</taxon>
        <taxon>Bacillati</taxon>
        <taxon>Bacillota</taxon>
        <taxon>Bacilli</taxon>
        <taxon>Bacillales</taxon>
        <taxon>Caryophanaceae</taxon>
        <taxon>Kurthia</taxon>
    </lineage>
</organism>
<keyword evidence="2" id="KW-1185">Reference proteome</keyword>
<dbReference type="EMBL" id="QFVR01000039">
    <property type="protein sequence ID" value="PWI23126.1"/>
    <property type="molecule type" value="Genomic_DNA"/>
</dbReference>
<evidence type="ECO:0000313" key="1">
    <source>
        <dbReference type="EMBL" id="PWI23126.1"/>
    </source>
</evidence>
<dbReference type="Proteomes" id="UP000245938">
    <property type="component" value="Unassembled WGS sequence"/>
</dbReference>
<proteinExistence type="predicted"/>